<comment type="similarity">
    <text evidence="8">Belongs to the ATPase delta chain family.</text>
</comment>
<dbReference type="OrthoDB" id="9802471at2"/>
<evidence type="ECO:0000313" key="10">
    <source>
        <dbReference type="Proteomes" id="UP000238634"/>
    </source>
</evidence>
<keyword evidence="7 8" id="KW-0066">ATP synthesis</keyword>
<evidence type="ECO:0000256" key="8">
    <source>
        <dbReference type="HAMAP-Rule" id="MF_01416"/>
    </source>
</evidence>
<name>A0A2T1DMK1_9CYAN</name>
<dbReference type="PANTHER" id="PTHR11910">
    <property type="entry name" value="ATP SYNTHASE DELTA CHAIN"/>
    <property type="match status" value="1"/>
</dbReference>
<accession>A0A2T1DMK1</accession>
<dbReference type="NCBIfam" id="TIGR01145">
    <property type="entry name" value="ATP_synt_delta"/>
    <property type="match status" value="1"/>
</dbReference>
<evidence type="ECO:0000256" key="7">
    <source>
        <dbReference type="ARBA" id="ARBA00023310"/>
    </source>
</evidence>
<dbReference type="GO" id="GO:0046933">
    <property type="term" value="F:proton-transporting ATP synthase activity, rotational mechanism"/>
    <property type="evidence" value="ECO:0007669"/>
    <property type="project" value="UniProtKB-UniRule"/>
</dbReference>
<keyword evidence="3 8" id="KW-0375">Hydrogen ion transport</keyword>
<dbReference type="Pfam" id="PF00213">
    <property type="entry name" value="OSCP"/>
    <property type="match status" value="1"/>
</dbReference>
<dbReference type="HAMAP" id="MF_01416">
    <property type="entry name" value="ATP_synth_delta_bact"/>
    <property type="match status" value="1"/>
</dbReference>
<dbReference type="AlphaFoldDB" id="A0A2T1DMK1"/>
<dbReference type="RefSeq" id="WP_073069558.1">
    <property type="nucleotide sequence ID" value="NZ_MPPI01000002.1"/>
</dbReference>
<gene>
    <name evidence="8" type="primary">atpH</name>
    <name evidence="8" type="synonym">atpD</name>
    <name evidence="9" type="ORF">C7B65_03795</name>
</gene>
<comment type="function">
    <text evidence="8">F(1)F(0) ATP synthase produces ATP from ADP in the presence of a proton or sodium gradient. F-type ATPases consist of two structural domains, F(1) containing the extramembraneous catalytic core and F(0) containing the membrane proton channel, linked together by a central stalk and a peripheral stalk. During catalysis, ATP synthesis in the catalytic domain of F(1) is coupled via a rotary mechanism of the central stalk subunits to proton translocation.</text>
</comment>
<evidence type="ECO:0000256" key="5">
    <source>
        <dbReference type="ARBA" id="ARBA00023136"/>
    </source>
</evidence>
<reference evidence="9 10" key="2">
    <citation type="submission" date="2018-03" db="EMBL/GenBank/DDBJ databases">
        <title>The ancient ancestry and fast evolution of plastids.</title>
        <authorList>
            <person name="Moore K.R."/>
            <person name="Magnabosco C."/>
            <person name="Momper L."/>
            <person name="Gold D.A."/>
            <person name="Bosak T."/>
            <person name="Fournier G.P."/>
        </authorList>
    </citation>
    <scope>NUCLEOTIDE SEQUENCE [LARGE SCALE GENOMIC DNA]</scope>
    <source>
        <strain evidence="9 10">ULC007</strain>
    </source>
</reference>
<keyword evidence="6 8" id="KW-0139">CF(1)</keyword>
<proteinExistence type="inferred from homology"/>
<evidence type="ECO:0000256" key="6">
    <source>
        <dbReference type="ARBA" id="ARBA00023196"/>
    </source>
</evidence>
<evidence type="ECO:0000256" key="4">
    <source>
        <dbReference type="ARBA" id="ARBA00023065"/>
    </source>
</evidence>
<dbReference type="PROSITE" id="PS00389">
    <property type="entry name" value="ATPASE_DELTA"/>
    <property type="match status" value="1"/>
</dbReference>
<organism evidence="9 10">
    <name type="scientific">Phormidesmis priestleyi ULC007</name>
    <dbReference type="NCBI Taxonomy" id="1920490"/>
    <lineage>
        <taxon>Bacteria</taxon>
        <taxon>Bacillati</taxon>
        <taxon>Cyanobacteriota</taxon>
        <taxon>Cyanophyceae</taxon>
        <taxon>Leptolyngbyales</taxon>
        <taxon>Leptolyngbyaceae</taxon>
        <taxon>Phormidesmis</taxon>
    </lineage>
</organism>
<evidence type="ECO:0000256" key="2">
    <source>
        <dbReference type="ARBA" id="ARBA00022448"/>
    </source>
</evidence>
<comment type="function">
    <text evidence="8">This protein is part of the stalk that links CF(0) to CF(1). It either transmits conformational changes from CF(0) to CF(1) or is implicated in proton conduction.</text>
</comment>
<evidence type="ECO:0000256" key="1">
    <source>
        <dbReference type="ARBA" id="ARBA00004370"/>
    </source>
</evidence>
<dbReference type="EMBL" id="PVWG01000002">
    <property type="protein sequence ID" value="PSB21709.1"/>
    <property type="molecule type" value="Genomic_DNA"/>
</dbReference>
<protein>
    <recommendedName>
        <fullName evidence="8">ATP synthase subunit delta</fullName>
    </recommendedName>
    <alternativeName>
        <fullName evidence="8">ATP synthase F(1) sector subunit delta</fullName>
    </alternativeName>
    <alternativeName>
        <fullName evidence="8">F-type ATPase subunit delta</fullName>
        <shortName evidence="8">F-ATPase subunit delta</shortName>
    </alternativeName>
</protein>
<dbReference type="STRING" id="1920490.GCA_001895925_01749"/>
<evidence type="ECO:0000256" key="3">
    <source>
        <dbReference type="ARBA" id="ARBA00022781"/>
    </source>
</evidence>
<keyword evidence="10" id="KW-1185">Reference proteome</keyword>
<keyword evidence="4 8" id="KW-0406">Ion transport</keyword>
<sequence>MKDSILTAQVLEPYAQALMSLGQSNNLTERFGEDVAGILSSWNESPDLQAFLSSPLTKADAKKAVLEQVFGEQVHPFTKSFLMLLVDKRRILFLDGICKQYQALLRKLNQAVLAEVISTVELNDDQKNTIREQVKSMTSARQVDLETRLDRDLIGGVIIKVGSQVIDASLRGQLRRISLRLSSAT</sequence>
<keyword evidence="5 8" id="KW-0472">Membrane</keyword>
<dbReference type="InterPro" id="IPR000711">
    <property type="entry name" value="ATPase_OSCP/dsu"/>
</dbReference>
<dbReference type="SUPFAM" id="SSF47928">
    <property type="entry name" value="N-terminal domain of the delta subunit of the F1F0-ATP synthase"/>
    <property type="match status" value="1"/>
</dbReference>
<dbReference type="GO" id="GO:0045259">
    <property type="term" value="C:proton-transporting ATP synthase complex"/>
    <property type="evidence" value="ECO:0007669"/>
    <property type="project" value="UniProtKB-KW"/>
</dbReference>
<reference evidence="9 10" key="1">
    <citation type="submission" date="2018-02" db="EMBL/GenBank/DDBJ databases">
        <authorList>
            <person name="Cohen D.B."/>
            <person name="Kent A.D."/>
        </authorList>
    </citation>
    <scope>NUCLEOTIDE SEQUENCE [LARGE SCALE GENOMIC DNA]</scope>
    <source>
        <strain evidence="9 10">ULC007</strain>
    </source>
</reference>
<dbReference type="Gene3D" id="1.10.520.20">
    <property type="entry name" value="N-terminal domain of the delta subunit of the F1F0-ATP synthase"/>
    <property type="match status" value="1"/>
</dbReference>
<dbReference type="PRINTS" id="PR00125">
    <property type="entry name" value="ATPASEDELTA"/>
</dbReference>
<dbReference type="GO" id="GO:0031676">
    <property type="term" value="C:plasma membrane-derived thylakoid membrane"/>
    <property type="evidence" value="ECO:0007669"/>
    <property type="project" value="UniProtKB-SubCell"/>
</dbReference>
<keyword evidence="2 8" id="KW-0813">Transport</keyword>
<dbReference type="Proteomes" id="UP000238634">
    <property type="component" value="Unassembled WGS sequence"/>
</dbReference>
<comment type="caution">
    <text evidence="9">The sequence shown here is derived from an EMBL/GenBank/DDBJ whole genome shotgun (WGS) entry which is preliminary data.</text>
</comment>
<dbReference type="InterPro" id="IPR026015">
    <property type="entry name" value="ATP_synth_OSCP/delta_N_sf"/>
</dbReference>
<dbReference type="InterPro" id="IPR020781">
    <property type="entry name" value="ATPase_OSCP/d_CS"/>
</dbReference>
<keyword evidence="8" id="KW-0793">Thylakoid</keyword>
<comment type="subcellular location">
    <subcellularLocation>
        <location evidence="8">Cellular thylakoid membrane</location>
        <topology evidence="8">Peripheral membrane protein</topology>
    </subcellularLocation>
    <subcellularLocation>
        <location evidence="1">Membrane</location>
    </subcellularLocation>
</comment>
<evidence type="ECO:0000313" key="9">
    <source>
        <dbReference type="EMBL" id="PSB21709.1"/>
    </source>
</evidence>